<keyword evidence="4" id="KW-0804">Transcription</keyword>
<evidence type="ECO:0000313" key="7">
    <source>
        <dbReference type="EMBL" id="GEB46017.1"/>
    </source>
</evidence>
<dbReference type="GO" id="GO:0000976">
    <property type="term" value="F:transcription cis-regulatory region binding"/>
    <property type="evidence" value="ECO:0007669"/>
    <property type="project" value="TreeGrafter"/>
</dbReference>
<dbReference type="PANTHER" id="PTHR30055:SF175">
    <property type="entry name" value="HTH-TYPE TRANSCRIPTIONAL REPRESSOR KSTR2"/>
    <property type="match status" value="1"/>
</dbReference>
<keyword evidence="3 5" id="KW-0238">DNA-binding</keyword>
<comment type="caution">
    <text evidence="7">The sequence shown here is derived from an EMBL/GenBank/DDBJ whole genome shotgun (WGS) entry which is preliminary data.</text>
</comment>
<protein>
    <submittedName>
        <fullName evidence="7">TetR family transcriptional regulator</fullName>
    </submittedName>
</protein>
<evidence type="ECO:0000256" key="3">
    <source>
        <dbReference type="ARBA" id="ARBA00023125"/>
    </source>
</evidence>
<dbReference type="GO" id="GO:0003700">
    <property type="term" value="F:DNA-binding transcription factor activity"/>
    <property type="evidence" value="ECO:0007669"/>
    <property type="project" value="TreeGrafter"/>
</dbReference>
<dbReference type="InterPro" id="IPR050109">
    <property type="entry name" value="HTH-type_TetR-like_transc_reg"/>
</dbReference>
<name>A0A4Y3QMB1_MICTE</name>
<dbReference type="OrthoDB" id="3766519at2"/>
<evidence type="ECO:0000313" key="8">
    <source>
        <dbReference type="Proteomes" id="UP000319525"/>
    </source>
</evidence>
<dbReference type="InterPro" id="IPR001647">
    <property type="entry name" value="HTH_TetR"/>
</dbReference>
<keyword evidence="1" id="KW-0678">Repressor</keyword>
<accession>A0A4Y3QMB1</accession>
<evidence type="ECO:0000256" key="5">
    <source>
        <dbReference type="PROSITE-ProRule" id="PRU00335"/>
    </source>
</evidence>
<gene>
    <name evidence="7" type="ORF">MTE01_19620</name>
</gene>
<dbReference type="SUPFAM" id="SSF46689">
    <property type="entry name" value="Homeodomain-like"/>
    <property type="match status" value="1"/>
</dbReference>
<evidence type="ECO:0000256" key="1">
    <source>
        <dbReference type="ARBA" id="ARBA00022491"/>
    </source>
</evidence>
<dbReference type="Pfam" id="PF00440">
    <property type="entry name" value="TetR_N"/>
    <property type="match status" value="1"/>
</dbReference>
<keyword evidence="2" id="KW-0805">Transcription regulation</keyword>
<feature type="DNA-binding region" description="H-T-H motif" evidence="5">
    <location>
        <begin position="27"/>
        <end position="46"/>
    </location>
</feature>
<reference evidence="7 8" key="1">
    <citation type="submission" date="2019-06" db="EMBL/GenBank/DDBJ databases">
        <title>Whole genome shotgun sequence of Microbacterium testaceum NBRC 12675.</title>
        <authorList>
            <person name="Hosoyama A."/>
            <person name="Uohara A."/>
            <person name="Ohji S."/>
            <person name="Ichikawa N."/>
        </authorList>
    </citation>
    <scope>NUCLEOTIDE SEQUENCE [LARGE SCALE GENOMIC DNA]</scope>
    <source>
        <strain evidence="7 8">NBRC 12675</strain>
    </source>
</reference>
<evidence type="ECO:0000256" key="2">
    <source>
        <dbReference type="ARBA" id="ARBA00023015"/>
    </source>
</evidence>
<dbReference type="PROSITE" id="PS50977">
    <property type="entry name" value="HTH_TETR_2"/>
    <property type="match status" value="1"/>
</dbReference>
<dbReference type="Proteomes" id="UP000319525">
    <property type="component" value="Unassembled WGS sequence"/>
</dbReference>
<dbReference type="InterPro" id="IPR009057">
    <property type="entry name" value="Homeodomain-like_sf"/>
</dbReference>
<dbReference type="GeneID" id="57144647"/>
<proteinExistence type="predicted"/>
<sequence>MEEGGTRQQILVHAARLFGRHGYYGTTTREIADAVGIRQPSLFYHFSAKHVILSELVDADLAQTFGRLQEARALDASWAERFHYFLTISSHDYLTLPYDARGYYSDAIFTEPEFEDQRLAIARFHEEVRELVASGIQAGEFMDADAEFVQRAITGLQFEGMRERETNASAPVAHRPLQVSDFILRAVLVDPFRLEDVRSATQSRLEGAVSFSQ</sequence>
<evidence type="ECO:0000256" key="4">
    <source>
        <dbReference type="ARBA" id="ARBA00023163"/>
    </source>
</evidence>
<feature type="domain" description="HTH tetR-type" evidence="6">
    <location>
        <begin position="4"/>
        <end position="64"/>
    </location>
</feature>
<dbReference type="AlphaFoldDB" id="A0A4Y3QMB1"/>
<dbReference type="PRINTS" id="PR00455">
    <property type="entry name" value="HTHTETR"/>
</dbReference>
<dbReference type="EMBL" id="BJML01000005">
    <property type="protein sequence ID" value="GEB46017.1"/>
    <property type="molecule type" value="Genomic_DNA"/>
</dbReference>
<evidence type="ECO:0000259" key="6">
    <source>
        <dbReference type="PROSITE" id="PS50977"/>
    </source>
</evidence>
<organism evidence="7 8">
    <name type="scientific">Microbacterium testaceum</name>
    <name type="common">Aureobacterium testaceum</name>
    <name type="synonym">Brevibacterium testaceum</name>
    <dbReference type="NCBI Taxonomy" id="2033"/>
    <lineage>
        <taxon>Bacteria</taxon>
        <taxon>Bacillati</taxon>
        <taxon>Actinomycetota</taxon>
        <taxon>Actinomycetes</taxon>
        <taxon>Micrococcales</taxon>
        <taxon>Microbacteriaceae</taxon>
        <taxon>Microbacterium</taxon>
    </lineage>
</organism>
<dbReference type="PANTHER" id="PTHR30055">
    <property type="entry name" value="HTH-TYPE TRANSCRIPTIONAL REGULATOR RUTR"/>
    <property type="match status" value="1"/>
</dbReference>
<dbReference type="RefSeq" id="WP_141377179.1">
    <property type="nucleotide sequence ID" value="NZ_BJML01000005.1"/>
</dbReference>
<dbReference type="Gene3D" id="1.10.357.10">
    <property type="entry name" value="Tetracycline Repressor, domain 2"/>
    <property type="match status" value="1"/>
</dbReference>